<name>A0ABY6G410_9MICO</name>
<dbReference type="EMBL" id="CP107020">
    <property type="protein sequence ID" value="UYG17820.1"/>
    <property type="molecule type" value="Genomic_DNA"/>
</dbReference>
<keyword evidence="2" id="KW-1185">Reference proteome</keyword>
<accession>A0ABY6G410</accession>
<evidence type="ECO:0000313" key="2">
    <source>
        <dbReference type="Proteomes" id="UP001164305"/>
    </source>
</evidence>
<sequence length="151" mass="16359">MTVAPESLVSRLEGYRLHEVDFVLHQVRLRFTTSGGLDGPQLTCTVLPTVTVDGKVVASSDERWAGLLRGLITQHVESTHELTGVGIRLELTHGSVRLHPPLHHPEGAEVARLEGLGDGTVRVWRSGSECFADVHSSVDRVGASHDTWGQG</sequence>
<protein>
    <submittedName>
        <fullName evidence="1">Uncharacterized protein</fullName>
    </submittedName>
</protein>
<dbReference type="RefSeq" id="WP_263595028.1">
    <property type="nucleotide sequence ID" value="NZ_CP107020.1"/>
</dbReference>
<organism evidence="1 2">
    <name type="scientific">Brachybacterium huguangmaarense</name>
    <dbReference type="NCBI Taxonomy" id="1652028"/>
    <lineage>
        <taxon>Bacteria</taxon>
        <taxon>Bacillati</taxon>
        <taxon>Actinomycetota</taxon>
        <taxon>Actinomycetes</taxon>
        <taxon>Micrococcales</taxon>
        <taxon>Dermabacteraceae</taxon>
        <taxon>Brachybacterium</taxon>
    </lineage>
</organism>
<reference evidence="1" key="1">
    <citation type="submission" date="2022-10" db="EMBL/GenBank/DDBJ databases">
        <title>Whole-Genome Sequencing of Brachybacterium huguangmaarense BRM-3, Isolated from Betula schmidtii.</title>
        <authorList>
            <person name="Haam D."/>
        </authorList>
    </citation>
    <scope>NUCLEOTIDE SEQUENCE</scope>
    <source>
        <strain evidence="1">BRM-3</strain>
    </source>
</reference>
<dbReference type="Proteomes" id="UP001164305">
    <property type="component" value="Chromosome"/>
</dbReference>
<proteinExistence type="predicted"/>
<gene>
    <name evidence="1" type="ORF">BRM3_05205</name>
</gene>
<evidence type="ECO:0000313" key="1">
    <source>
        <dbReference type="EMBL" id="UYG17820.1"/>
    </source>
</evidence>